<name>A0ABU8DYU3_9ACTN</name>
<evidence type="ECO:0000313" key="2">
    <source>
        <dbReference type="Proteomes" id="UP001361570"/>
    </source>
</evidence>
<dbReference type="RefSeq" id="WP_336405303.1">
    <property type="nucleotide sequence ID" value="NZ_JBAPLU010000017.1"/>
</dbReference>
<dbReference type="Proteomes" id="UP001361570">
    <property type="component" value="Unassembled WGS sequence"/>
</dbReference>
<keyword evidence="2" id="KW-1185">Reference proteome</keyword>
<comment type="caution">
    <text evidence="1">The sequence shown here is derived from an EMBL/GenBank/DDBJ whole genome shotgun (WGS) entry which is preliminary data.</text>
</comment>
<proteinExistence type="predicted"/>
<accession>A0ABU8DYU3</accession>
<sequence>MTETADDQDAQVPDDGRAVQVLLDDWARFVWWGTDGDVDRVATADGQVLTWATVDACRRHARQAGWSAAPTGPSADVAAEDTVDGRSVQTWLNRPGMPLDPVAGLTLWNLQWDLVATRTGAYPPLNSVQARCHRKLTVANIPWLAGVDTYRPRWTAAELRCLRAALGTAVHTVRAALRPESRT</sequence>
<evidence type="ECO:0000313" key="1">
    <source>
        <dbReference type="EMBL" id="MEI4273182.1"/>
    </source>
</evidence>
<organism evidence="1 2">
    <name type="scientific">Klenkia sesuvii</name>
    <dbReference type="NCBI Taxonomy" id="3103137"/>
    <lineage>
        <taxon>Bacteria</taxon>
        <taxon>Bacillati</taxon>
        <taxon>Actinomycetota</taxon>
        <taxon>Actinomycetes</taxon>
        <taxon>Geodermatophilales</taxon>
        <taxon>Geodermatophilaceae</taxon>
        <taxon>Klenkia</taxon>
    </lineage>
</organism>
<reference evidence="1 2" key="1">
    <citation type="submission" date="2024-03" db="EMBL/GenBank/DDBJ databases">
        <title>Draft genome sequence of Klenkia sp. LSe6-5.</title>
        <authorList>
            <person name="Duangmal K."/>
            <person name="Chantavorakit T."/>
        </authorList>
    </citation>
    <scope>NUCLEOTIDE SEQUENCE [LARGE SCALE GENOMIC DNA]</scope>
    <source>
        <strain evidence="1 2">LSe6-5</strain>
    </source>
</reference>
<dbReference type="EMBL" id="JBAPLU010000017">
    <property type="protein sequence ID" value="MEI4273182.1"/>
    <property type="molecule type" value="Genomic_DNA"/>
</dbReference>
<protein>
    <submittedName>
        <fullName evidence="1">Uncharacterized protein</fullName>
    </submittedName>
</protein>
<gene>
    <name evidence="1" type="ORF">TEK04_15755</name>
</gene>